<evidence type="ECO:0000313" key="2">
    <source>
        <dbReference type="Proteomes" id="UP000812966"/>
    </source>
</evidence>
<dbReference type="Proteomes" id="UP000812966">
    <property type="component" value="Unassembled WGS sequence"/>
</dbReference>
<reference evidence="1" key="1">
    <citation type="submission" date="2020-04" db="EMBL/GenBank/DDBJ databases">
        <title>Analysis of mating type loci in Filobasidium floriforme.</title>
        <authorList>
            <person name="Nowrousian M."/>
        </authorList>
    </citation>
    <scope>NUCLEOTIDE SEQUENCE</scope>
    <source>
        <strain evidence="1">CBS 6242</strain>
    </source>
</reference>
<protein>
    <submittedName>
        <fullName evidence="1">Uncharacterized protein</fullName>
    </submittedName>
</protein>
<dbReference type="AlphaFoldDB" id="A0A8K0JQE2"/>
<dbReference type="EMBL" id="JABELV010000012">
    <property type="protein sequence ID" value="KAG7571020.1"/>
    <property type="molecule type" value="Genomic_DNA"/>
</dbReference>
<gene>
    <name evidence="1" type="ORF">FFLO_00984</name>
</gene>
<keyword evidence="2" id="KW-1185">Reference proteome</keyword>
<sequence length="55" mass="6376">MKHLAIVESWQRRPKQDWRFPLLSIPPLLLISTPFGASGTCLKPRYPNYSLRPPT</sequence>
<name>A0A8K0JQE2_9TREE</name>
<evidence type="ECO:0000313" key="1">
    <source>
        <dbReference type="EMBL" id="KAG7571020.1"/>
    </source>
</evidence>
<proteinExistence type="predicted"/>
<accession>A0A8K0JQE2</accession>
<organism evidence="1 2">
    <name type="scientific">Filobasidium floriforme</name>
    <dbReference type="NCBI Taxonomy" id="5210"/>
    <lineage>
        <taxon>Eukaryota</taxon>
        <taxon>Fungi</taxon>
        <taxon>Dikarya</taxon>
        <taxon>Basidiomycota</taxon>
        <taxon>Agaricomycotina</taxon>
        <taxon>Tremellomycetes</taxon>
        <taxon>Filobasidiales</taxon>
        <taxon>Filobasidiaceae</taxon>
        <taxon>Filobasidium</taxon>
    </lineage>
</organism>
<comment type="caution">
    <text evidence="1">The sequence shown here is derived from an EMBL/GenBank/DDBJ whole genome shotgun (WGS) entry which is preliminary data.</text>
</comment>